<evidence type="ECO:0000256" key="2">
    <source>
        <dbReference type="ARBA" id="ARBA00004687"/>
    </source>
</evidence>
<feature type="transmembrane region" description="Helical" evidence="10">
    <location>
        <begin position="217"/>
        <end position="241"/>
    </location>
</feature>
<dbReference type="EMBL" id="RQVS01000001">
    <property type="protein sequence ID" value="RRJ88582.1"/>
    <property type="molecule type" value="Genomic_DNA"/>
</dbReference>
<evidence type="ECO:0000256" key="1">
    <source>
        <dbReference type="ARBA" id="ARBA00004477"/>
    </source>
</evidence>
<dbReference type="UniPathway" id="UPA00196"/>
<name>A0A3P3W0K1_9MICO</name>
<dbReference type="Proteomes" id="UP000274391">
    <property type="component" value="Unassembled WGS sequence"/>
</dbReference>
<keyword evidence="5" id="KW-0808">Transferase</keyword>
<dbReference type="AlphaFoldDB" id="A0A3P3W0K1"/>
<dbReference type="GO" id="GO:0006506">
    <property type="term" value="P:GPI anchor biosynthetic process"/>
    <property type="evidence" value="ECO:0007669"/>
    <property type="project" value="UniProtKB-UniPathway"/>
</dbReference>
<protein>
    <recommendedName>
        <fullName evidence="13">Integral membrane protein</fullName>
    </recommendedName>
</protein>
<evidence type="ECO:0000313" key="11">
    <source>
        <dbReference type="EMBL" id="RRJ88582.1"/>
    </source>
</evidence>
<comment type="pathway">
    <text evidence="2">Glycolipid biosynthesis; glycosylphosphatidylinositol-anchor biosynthesis.</text>
</comment>
<evidence type="ECO:0000256" key="6">
    <source>
        <dbReference type="ARBA" id="ARBA00022692"/>
    </source>
</evidence>
<feature type="transmembrane region" description="Helical" evidence="10">
    <location>
        <begin position="140"/>
        <end position="158"/>
    </location>
</feature>
<feature type="transmembrane region" description="Helical" evidence="10">
    <location>
        <begin position="395"/>
        <end position="419"/>
    </location>
</feature>
<feature type="transmembrane region" description="Helical" evidence="10">
    <location>
        <begin position="355"/>
        <end position="375"/>
    </location>
</feature>
<keyword evidence="8 10" id="KW-1133">Transmembrane helix</keyword>
<evidence type="ECO:0000256" key="9">
    <source>
        <dbReference type="ARBA" id="ARBA00023136"/>
    </source>
</evidence>
<reference evidence="11 12" key="1">
    <citation type="submission" date="2018-11" db="EMBL/GenBank/DDBJ databases">
        <title>YIM 102482-1 draft genome.</title>
        <authorList>
            <person name="Li G."/>
            <person name="Jiang Y."/>
        </authorList>
    </citation>
    <scope>NUCLEOTIDE SEQUENCE [LARGE SCALE GENOMIC DNA]</scope>
    <source>
        <strain evidence="11 12">YIM 102482-1</strain>
    </source>
</reference>
<dbReference type="GO" id="GO:0000009">
    <property type="term" value="F:alpha-1,6-mannosyltransferase activity"/>
    <property type="evidence" value="ECO:0007669"/>
    <property type="project" value="InterPro"/>
</dbReference>
<organism evidence="11 12">
    <name type="scientific">Gulosibacter macacae</name>
    <dbReference type="NCBI Taxonomy" id="2488791"/>
    <lineage>
        <taxon>Bacteria</taxon>
        <taxon>Bacillati</taxon>
        <taxon>Actinomycetota</taxon>
        <taxon>Actinomycetes</taxon>
        <taxon>Micrococcales</taxon>
        <taxon>Microbacteriaceae</taxon>
        <taxon>Gulosibacter</taxon>
    </lineage>
</organism>
<accession>A0A3P3W0K1</accession>
<evidence type="ECO:0000256" key="10">
    <source>
        <dbReference type="SAM" id="Phobius"/>
    </source>
</evidence>
<keyword evidence="7" id="KW-0256">Endoplasmic reticulum</keyword>
<evidence type="ECO:0000256" key="5">
    <source>
        <dbReference type="ARBA" id="ARBA00022679"/>
    </source>
</evidence>
<dbReference type="InterPro" id="IPR007315">
    <property type="entry name" value="PIG-V/Gpi18"/>
</dbReference>
<proteinExistence type="predicted"/>
<evidence type="ECO:0000256" key="3">
    <source>
        <dbReference type="ARBA" id="ARBA00022502"/>
    </source>
</evidence>
<evidence type="ECO:0000313" key="12">
    <source>
        <dbReference type="Proteomes" id="UP000274391"/>
    </source>
</evidence>
<keyword evidence="3" id="KW-0337">GPI-anchor biosynthesis</keyword>
<dbReference type="RefSeq" id="WP_124968607.1">
    <property type="nucleotide sequence ID" value="NZ_RQVS01000001.1"/>
</dbReference>
<dbReference type="PANTHER" id="PTHR12468:SF2">
    <property type="entry name" value="GPI MANNOSYLTRANSFERASE 2"/>
    <property type="match status" value="1"/>
</dbReference>
<evidence type="ECO:0000256" key="4">
    <source>
        <dbReference type="ARBA" id="ARBA00022676"/>
    </source>
</evidence>
<comment type="caution">
    <text evidence="11">The sequence shown here is derived from an EMBL/GenBank/DDBJ whole genome shotgun (WGS) entry which is preliminary data.</text>
</comment>
<keyword evidence="9 10" id="KW-0472">Membrane</keyword>
<dbReference type="PANTHER" id="PTHR12468">
    <property type="entry name" value="GPI MANNOSYLTRANSFERASE 2"/>
    <property type="match status" value="1"/>
</dbReference>
<dbReference type="OrthoDB" id="151635at2"/>
<keyword evidence="12" id="KW-1185">Reference proteome</keyword>
<feature type="transmembrane region" description="Helical" evidence="10">
    <location>
        <begin position="262"/>
        <end position="283"/>
    </location>
</feature>
<keyword evidence="6 10" id="KW-0812">Transmembrane</keyword>
<feature type="transmembrane region" description="Helical" evidence="10">
    <location>
        <begin position="170"/>
        <end position="197"/>
    </location>
</feature>
<comment type="subcellular location">
    <subcellularLocation>
        <location evidence="1">Endoplasmic reticulum membrane</location>
        <topology evidence="1">Multi-pass membrane protein</topology>
    </subcellularLocation>
</comment>
<sequence>MSVRATIPVLPARHVDAAIRREDAPLASTAHPFVLRLLAIPTVWQLIAIYFATRVVTTTIMLVFAANQPETWQTPAQPDYFTFANIWDAVWYRRIGEGGYPRELPIGDHGRVTENAWAFMPVFPAIVRVISLITTLPFPVVAVLVSVAAGLATVFAFHRLLRRFVGERTALFAVLLLCLGPVSPMFQVGYAEALHFWLLCELLILLVDRRWLEMLPIVLLASLTRPTGLAWAFTLLLVILHRYWQARVARLERFDAREQRQAWIAAFFSGFAGLAWLAIAGFVTGRPFGYLETEMAWRNHYTSGAETLPFTAWFWAGDFWFGQPLGTILVVAVVIGVIAWFSAPFMRRFGIEIRMWGIAYFSYLFAVFYPQSSIFRLCFPLFPALAPVALPQSPVYRVVVSLLAVAAQVAWLTWMWFVIGHDWTPP</sequence>
<feature type="transmembrane region" description="Helical" evidence="10">
    <location>
        <begin position="319"/>
        <end position="343"/>
    </location>
</feature>
<keyword evidence="4" id="KW-0328">Glycosyltransferase</keyword>
<evidence type="ECO:0000256" key="8">
    <source>
        <dbReference type="ARBA" id="ARBA00022989"/>
    </source>
</evidence>
<dbReference type="GO" id="GO:0031501">
    <property type="term" value="C:mannosyltransferase complex"/>
    <property type="evidence" value="ECO:0007669"/>
    <property type="project" value="TreeGrafter"/>
</dbReference>
<gene>
    <name evidence="11" type="ORF">EG850_00055</name>
</gene>
<dbReference type="GO" id="GO:0004376">
    <property type="term" value="F:GPI mannosyltransferase activity"/>
    <property type="evidence" value="ECO:0007669"/>
    <property type="project" value="InterPro"/>
</dbReference>
<dbReference type="GO" id="GO:0016020">
    <property type="term" value="C:membrane"/>
    <property type="evidence" value="ECO:0007669"/>
    <property type="project" value="GOC"/>
</dbReference>
<evidence type="ECO:0008006" key="13">
    <source>
        <dbReference type="Google" id="ProtNLM"/>
    </source>
</evidence>
<evidence type="ECO:0000256" key="7">
    <source>
        <dbReference type="ARBA" id="ARBA00022824"/>
    </source>
</evidence>